<evidence type="ECO:0000313" key="3">
    <source>
        <dbReference type="Proteomes" id="UP000282386"/>
    </source>
</evidence>
<dbReference type="PANTHER" id="PTHR36456">
    <property type="entry name" value="UPF0232 PROTEIN SCO3875"/>
    <property type="match status" value="1"/>
</dbReference>
<evidence type="ECO:0000313" key="2">
    <source>
        <dbReference type="EMBL" id="VEI21943.1"/>
    </source>
</evidence>
<dbReference type="InterPro" id="IPR007922">
    <property type="entry name" value="DciA-like"/>
</dbReference>
<dbReference type="AlphaFoldDB" id="A0A7Z9A0Y8"/>
<gene>
    <name evidence="2" type="ORF">NCTC10207_00004</name>
</gene>
<dbReference type="Proteomes" id="UP000282386">
    <property type="component" value="Chromosome"/>
</dbReference>
<feature type="region of interest" description="Disordered" evidence="1">
    <location>
        <begin position="1"/>
        <end position="27"/>
    </location>
</feature>
<reference evidence="2 3" key="1">
    <citation type="submission" date="2018-12" db="EMBL/GenBank/DDBJ databases">
        <authorList>
            <consortium name="Pathogen Informatics"/>
        </authorList>
    </citation>
    <scope>NUCLEOTIDE SEQUENCE [LARGE SCALE GENOMIC DNA]</scope>
    <source>
        <strain evidence="2 3">NCTC10207</strain>
    </source>
</reference>
<dbReference type="Pfam" id="PF05258">
    <property type="entry name" value="DciA"/>
    <property type="match status" value="1"/>
</dbReference>
<dbReference type="PANTHER" id="PTHR36456:SF1">
    <property type="entry name" value="UPF0232 PROTEIN SCO3875"/>
    <property type="match status" value="1"/>
</dbReference>
<name>A0A7Z9A0Y8_9MICC</name>
<protein>
    <submittedName>
        <fullName evidence="2">Zn-ribbon-containing, possibly RNA-binding protein and truncated derivatives</fullName>
    </submittedName>
</protein>
<feature type="compositionally biased region" description="Basic and acidic residues" evidence="1">
    <location>
        <begin position="14"/>
        <end position="27"/>
    </location>
</feature>
<proteinExistence type="predicted"/>
<feature type="region of interest" description="Disordered" evidence="1">
    <location>
        <begin position="77"/>
        <end position="97"/>
    </location>
</feature>
<feature type="region of interest" description="Disordered" evidence="1">
    <location>
        <begin position="206"/>
        <end position="227"/>
    </location>
</feature>
<organism evidence="2 3">
    <name type="scientific">Rothia aeria</name>
    <dbReference type="NCBI Taxonomy" id="172042"/>
    <lineage>
        <taxon>Bacteria</taxon>
        <taxon>Bacillati</taxon>
        <taxon>Actinomycetota</taxon>
        <taxon>Actinomycetes</taxon>
        <taxon>Micrococcales</taxon>
        <taxon>Micrococcaceae</taxon>
        <taxon>Rothia</taxon>
    </lineage>
</organism>
<accession>A0A7Z9A0Y8</accession>
<dbReference type="EMBL" id="LR134479">
    <property type="protein sequence ID" value="VEI21943.1"/>
    <property type="molecule type" value="Genomic_DNA"/>
</dbReference>
<evidence type="ECO:0000256" key="1">
    <source>
        <dbReference type="SAM" id="MobiDB-lite"/>
    </source>
</evidence>
<sequence>MNKEHPRLNLWEKQPLDSDKTDVSRETSEVYDEYYVDEVDAPAALLERMRAVANARGEGRLNAYSAKKIMREFGAAMSAEPGQRKKSQRAQGWDPRVMGGYTGPGESTRDPKPLGGIVGQLIRSRGWKEPVAVSSVLARWDDLMGPEVSAHAQPVRFENSIVEVRCDSTAWATQLRLMQRQIVQMFDRELGAGVVSSVRIFGPNNGRWSSRGPKRAPGGRGVRDTYG</sequence>
<dbReference type="RefSeq" id="WP_126499361.1">
    <property type="nucleotide sequence ID" value="NZ_LR134479.1"/>
</dbReference>